<dbReference type="GO" id="GO:0016020">
    <property type="term" value="C:membrane"/>
    <property type="evidence" value="ECO:0007669"/>
    <property type="project" value="InterPro"/>
</dbReference>
<reference evidence="2" key="2">
    <citation type="journal article" date="2014" name="PLoS Genet.">
        <title>Signature gene expression reveals novel clues to the molecular mechanisms of dimorphic transition in Penicillium marneffei.</title>
        <authorList>
            <person name="Yang E."/>
            <person name="Wang G."/>
            <person name="Cai J."/>
            <person name="Woo P.C."/>
            <person name="Lau S.K."/>
            <person name="Yuen K.-Y."/>
            <person name="Chow W.-N."/>
            <person name="Lin X."/>
        </authorList>
    </citation>
    <scope>NUCLEOTIDE SEQUENCE</scope>
    <source>
        <strain evidence="2">PM1</strain>
    </source>
</reference>
<dbReference type="HOGENOM" id="CLU_335925_0_0_1"/>
<dbReference type="EMBL" id="JPOX01000041">
    <property type="protein sequence ID" value="KFX42771.1"/>
    <property type="molecule type" value="Genomic_DNA"/>
</dbReference>
<dbReference type="InterPro" id="IPR027417">
    <property type="entry name" value="P-loop_NTPase"/>
</dbReference>
<dbReference type="Pfam" id="PF22942">
    <property type="entry name" value="DUF7025"/>
    <property type="match status" value="1"/>
</dbReference>
<keyword evidence="2" id="KW-0378">Hydrolase</keyword>
<evidence type="ECO:0000259" key="1">
    <source>
        <dbReference type="Pfam" id="PF22942"/>
    </source>
</evidence>
<feature type="domain" description="DUF7025" evidence="1">
    <location>
        <begin position="175"/>
        <end position="266"/>
    </location>
</feature>
<comment type="caution">
    <text evidence="2">The sequence shown here is derived from an EMBL/GenBank/DDBJ whole genome shotgun (WGS) entry which is preliminary data.</text>
</comment>
<name>A0A093V7R3_TALMA</name>
<dbReference type="InterPro" id="IPR054289">
    <property type="entry name" value="DUF7025"/>
</dbReference>
<organism evidence="2">
    <name type="scientific">Talaromyces marneffei PM1</name>
    <dbReference type="NCBI Taxonomy" id="1077442"/>
    <lineage>
        <taxon>Eukaryota</taxon>
        <taxon>Fungi</taxon>
        <taxon>Dikarya</taxon>
        <taxon>Ascomycota</taxon>
        <taxon>Pezizomycotina</taxon>
        <taxon>Eurotiomycetes</taxon>
        <taxon>Eurotiomycetidae</taxon>
        <taxon>Eurotiales</taxon>
        <taxon>Trichocomaceae</taxon>
        <taxon>Talaromyces</taxon>
        <taxon>Talaromyces sect. Talaromyces</taxon>
    </lineage>
</organism>
<dbReference type="Pfam" id="PF01544">
    <property type="entry name" value="CorA"/>
    <property type="match status" value="1"/>
</dbReference>
<protein>
    <submittedName>
        <fullName evidence="2">Putative 26S protease regulatory subunit like</fullName>
    </submittedName>
</protein>
<gene>
    <name evidence="2" type="ORF">GQ26_0410680</name>
</gene>
<dbReference type="Gene3D" id="3.40.50.300">
    <property type="entry name" value="P-loop containing nucleotide triphosphate hydrolases"/>
    <property type="match status" value="1"/>
</dbReference>
<accession>A0A093V7R3</accession>
<evidence type="ECO:0000313" key="2">
    <source>
        <dbReference type="EMBL" id="KFX42771.1"/>
    </source>
</evidence>
<dbReference type="PANTHER" id="PTHR46411">
    <property type="entry name" value="FAMILY ATPASE, PUTATIVE-RELATED"/>
    <property type="match status" value="1"/>
</dbReference>
<dbReference type="InterPro" id="IPR002523">
    <property type="entry name" value="MgTranspt_CorA/ZnTranspt_ZntB"/>
</dbReference>
<keyword evidence="2" id="KW-0645">Protease</keyword>
<dbReference type="SUPFAM" id="SSF52540">
    <property type="entry name" value="P-loop containing nucleoside triphosphate hydrolases"/>
    <property type="match status" value="1"/>
</dbReference>
<sequence>MENTDQLTSSKILEVLYQISARLEDIDHRLQVSRPPPPAQHHEASRLLASIIQTRSYNLFRTKICLDGEGGESLQEIVFPPGPLLHLIQTLSGFCPHHHTAKNGVTYMFPFTEIMGQWEILRIIREHTSPYARGFLGRVCPEGEHKGLERDVGELLDCIESSTNCGPSTKERCAQLDSGRVSFIHLPHIFARGALISSNSDDDGCQVVEVVSCEINSASASGDVCEVLYWHFRWSRRAVIKYNGRFRVQHFTGTKRLKDLPFSPIATYSNPGETIESYYLSVESGGEALSFLKSLPPPESEPYPRFSYVQNILGQPVRHFPRLDAFDLSSKKWIKVATTSLQPIPDTESTLNDYEVNTVLKSSLDLEVKSYASQRQRYYQQLHDFVGVTMPPGLFYHFHGPRGVGKTLLAEILAESHRLPLMLLRLTDFGLDLSTFGENLKELMHLSSRWGAVLVILASYNGIIIFFTSEIAQLDRSLKDKLRLVSFSNLSAEQMMHIFKVFLKRAALSELDSGTEIEMISWFEDVITDWTPSGQQILSLVRISFDQAVSQRRQAQLADLVAAYSAKTGSLNFWGFETEAVSQLLQSGGLRIVDWGWPRKRWSPQIGCMYELKANGPSQSNLDMPKTKWERFGFTFGLQRILNSTDTYVGSGRPWRRLIICGGDASIMLSSQPAENKEISSFEDNILSNFPWLSFRNKMDRTPLLERSILAHAQADPMKLQGLSTFEKRISQKNSFHIVFYELLKTGNQHTGHDISRNVMPFYGEKDRYLRKSAFTLVHIPEASPAPLDDPIHWTMLCLISPDFGLTEHNCRISESPSLRAQSLHYVANALSLVTSHWREFLQQLNRIVDNGNVLREPNRLQDILFDDNTFSISKRYFWAINLIHEIISLLDDNLEKWDLYKRASVVPFLERYAGEVDEDWQRKAYAAMVRNDKAASEACAELELIRDAFQETLKRITLMRDGLFNASSVMEARASTQLGENVKLLTFISIFFLPLGLCNLEYKR</sequence>
<dbReference type="GO" id="GO:0046873">
    <property type="term" value="F:metal ion transmembrane transporter activity"/>
    <property type="evidence" value="ECO:0007669"/>
    <property type="project" value="InterPro"/>
</dbReference>
<dbReference type="GO" id="GO:0008233">
    <property type="term" value="F:peptidase activity"/>
    <property type="evidence" value="ECO:0007669"/>
    <property type="project" value="UniProtKB-KW"/>
</dbReference>
<dbReference type="AlphaFoldDB" id="A0A093V7R3"/>
<dbReference type="GO" id="GO:0006508">
    <property type="term" value="P:proteolysis"/>
    <property type="evidence" value="ECO:0007669"/>
    <property type="project" value="UniProtKB-KW"/>
</dbReference>
<dbReference type="PANTHER" id="PTHR46411:SF3">
    <property type="entry name" value="AAA+ ATPASE DOMAIN-CONTAINING PROTEIN"/>
    <property type="match status" value="1"/>
</dbReference>
<reference key="1">
    <citation type="journal article" date="2014" name="PLoS Genet.">
        <title>Signature Gene Expression Reveals Novel Clues to the Molecular Mechanisms of Dimorphic Transition in Penicillium marneffei.</title>
        <authorList>
            <person name="Yang E."/>
            <person name="Wang G."/>
            <person name="Cai J."/>
            <person name="Woo P.C."/>
            <person name="Lau S.K."/>
            <person name="Yuen K.-Y."/>
            <person name="Chow W.-N."/>
            <person name="Lin X."/>
        </authorList>
    </citation>
    <scope>NUCLEOTIDE SEQUENCE [LARGE SCALE GENOMIC DNA]</scope>
    <source>
        <strain>PM1</strain>
    </source>
</reference>
<proteinExistence type="predicted"/>